<dbReference type="PROSITE" id="PS50240">
    <property type="entry name" value="TRYPSIN_DOM"/>
    <property type="match status" value="1"/>
</dbReference>
<comment type="subcellular location">
    <subcellularLocation>
        <location evidence="1">Cell membrane</location>
        <topology evidence="1">Single-pass type I membrane protein</topology>
    </subcellularLocation>
    <subcellularLocation>
        <location evidence="2">Secreted</location>
    </subcellularLocation>
</comment>
<dbReference type="PIRSF" id="PIRSF001143">
    <property type="entry name" value="Factor_X"/>
    <property type="match status" value="1"/>
</dbReference>
<dbReference type="Pfam" id="PF00594">
    <property type="entry name" value="Gla"/>
    <property type="match status" value="1"/>
</dbReference>
<feature type="domain" description="EGF-like" evidence="21">
    <location>
        <begin position="84"/>
        <end position="120"/>
    </location>
</feature>
<dbReference type="Pfam" id="PF14670">
    <property type="entry name" value="FXa_inhibition"/>
    <property type="match status" value="1"/>
</dbReference>
<keyword evidence="15" id="KW-1015">Disulfide bond</keyword>
<dbReference type="Ensembl" id="ENSPMGT00000012941.1">
    <property type="protein sequence ID" value="ENSPMGP00000012125.1"/>
    <property type="gene ID" value="ENSPMGG00000009988.1"/>
</dbReference>
<dbReference type="SUPFAM" id="SSF57630">
    <property type="entry name" value="GLA-domain"/>
    <property type="match status" value="1"/>
</dbReference>
<dbReference type="SMART" id="SM00020">
    <property type="entry name" value="Tryp_SPc"/>
    <property type="match status" value="1"/>
</dbReference>
<reference evidence="24" key="2">
    <citation type="submission" date="2025-09" db="UniProtKB">
        <authorList>
            <consortium name="Ensembl"/>
        </authorList>
    </citation>
    <scope>IDENTIFICATION</scope>
</reference>
<keyword evidence="5 18" id="KW-0245">EGF-like domain</keyword>
<dbReference type="InterPro" id="IPR050442">
    <property type="entry name" value="Peptidase_S1_coag_factors"/>
</dbReference>
<evidence type="ECO:0000256" key="15">
    <source>
        <dbReference type="ARBA" id="ARBA00023157"/>
    </source>
</evidence>
<keyword evidence="10 19" id="KW-0378">Hydrolase</keyword>
<evidence type="ECO:0000256" key="6">
    <source>
        <dbReference type="ARBA" id="ARBA00022670"/>
    </source>
</evidence>
<protein>
    <recommendedName>
        <fullName evidence="26">Coagulation factor VII, like</fullName>
    </recommendedName>
</protein>
<dbReference type="PROSITE" id="PS00135">
    <property type="entry name" value="TRYPSIN_SER"/>
    <property type="match status" value="1"/>
</dbReference>
<dbReference type="SMART" id="SM00181">
    <property type="entry name" value="EGF"/>
    <property type="match status" value="1"/>
</dbReference>
<dbReference type="Pfam" id="PF00089">
    <property type="entry name" value="Trypsin"/>
    <property type="match status" value="1"/>
</dbReference>
<dbReference type="GO" id="GO:0007596">
    <property type="term" value="P:blood coagulation"/>
    <property type="evidence" value="ECO:0007669"/>
    <property type="project" value="InterPro"/>
</dbReference>
<feature type="signal peptide" evidence="20">
    <location>
        <begin position="1"/>
        <end position="19"/>
    </location>
</feature>
<dbReference type="GO" id="GO:0005615">
    <property type="term" value="C:extracellular space"/>
    <property type="evidence" value="ECO:0007669"/>
    <property type="project" value="TreeGrafter"/>
</dbReference>
<dbReference type="InterPro" id="IPR043504">
    <property type="entry name" value="Peptidase_S1_PA_chymotrypsin"/>
</dbReference>
<evidence type="ECO:0000313" key="24">
    <source>
        <dbReference type="Ensembl" id="ENSPMGP00000012125.1"/>
    </source>
</evidence>
<dbReference type="InterPro" id="IPR000294">
    <property type="entry name" value="GLA_domain"/>
</dbReference>
<dbReference type="PROSITE" id="PS50026">
    <property type="entry name" value="EGF_3"/>
    <property type="match status" value="1"/>
</dbReference>
<dbReference type="GO" id="GO:0004252">
    <property type="term" value="F:serine-type endopeptidase activity"/>
    <property type="evidence" value="ECO:0007669"/>
    <property type="project" value="InterPro"/>
</dbReference>
<keyword evidence="7" id="KW-0812">Transmembrane</keyword>
<feature type="domain" description="Gla" evidence="23">
    <location>
        <begin position="42"/>
        <end position="73"/>
    </location>
</feature>
<evidence type="ECO:0000256" key="11">
    <source>
        <dbReference type="ARBA" id="ARBA00022825"/>
    </source>
</evidence>
<evidence type="ECO:0000256" key="5">
    <source>
        <dbReference type="ARBA" id="ARBA00022536"/>
    </source>
</evidence>
<evidence type="ECO:0000256" key="18">
    <source>
        <dbReference type="PROSITE-ProRule" id="PRU00076"/>
    </source>
</evidence>
<dbReference type="Gene3D" id="2.40.10.10">
    <property type="entry name" value="Trypsin-like serine proteases"/>
    <property type="match status" value="2"/>
</dbReference>
<dbReference type="CDD" id="cd00054">
    <property type="entry name" value="EGF_CA"/>
    <property type="match status" value="1"/>
</dbReference>
<feature type="domain" description="Peptidase S1" evidence="22">
    <location>
        <begin position="177"/>
        <end position="420"/>
    </location>
</feature>
<evidence type="ECO:0000256" key="13">
    <source>
        <dbReference type="ARBA" id="ARBA00022989"/>
    </source>
</evidence>
<dbReference type="PROSITE" id="PS50998">
    <property type="entry name" value="GLA_2"/>
    <property type="match status" value="1"/>
</dbReference>
<sequence length="422" mass="46656">MSPARSALHLSGLPVVLWSLHVLCSRFSVFLLTSRAHSVLGRANLFLEEMRTGNLERECVEEKCSYEEAREIFPQKQQLVRTKTGDPCDSAPCQNGATCTRHVHSFTCKCAPGYHGHLSKSTSWSCRHRNGGCEHFCADSTERAQICSCADGYRRDQDNTSLAFPCGRIQMYFAPRVVNGQVCPKGHCPWQALLTENHDFVCGAVVLNPRWVLTAAHCVQPGLDLVPNLVSVSGEHDLSLPENTEQKRRVVKVLVHEDYNQTSSDSDLALLKLVRDVKLGRYVIPVCLPGPRGQGSGPGSGLARTLAAVRVSTVSGWGRVAQFGQPSDILQRVNVPRVRTLDCRAQTGLNISRNMLCFGMRSGGQDSCEGDSGGPLVTRFRKTSFLTGIVSWGRGCAERGQYGVYTRVINYLPWIYRTMERN</sequence>
<keyword evidence="16" id="KW-0325">Glycoprotein</keyword>
<evidence type="ECO:0000256" key="16">
    <source>
        <dbReference type="ARBA" id="ARBA00023180"/>
    </source>
</evidence>
<evidence type="ECO:0000256" key="10">
    <source>
        <dbReference type="ARBA" id="ARBA00022801"/>
    </source>
</evidence>
<dbReference type="InterPro" id="IPR033116">
    <property type="entry name" value="TRYPSIN_SER"/>
</dbReference>
<dbReference type="InterPro" id="IPR000742">
    <property type="entry name" value="EGF"/>
</dbReference>
<dbReference type="SUPFAM" id="SSF50494">
    <property type="entry name" value="Trypsin-like serine proteases"/>
    <property type="match status" value="1"/>
</dbReference>
<dbReference type="FunFam" id="2.40.10.10:FF:000120">
    <property type="entry name" value="Putative serine protease"/>
    <property type="match status" value="1"/>
</dbReference>
<dbReference type="InterPro" id="IPR017857">
    <property type="entry name" value="Coagulation_fac-like_Gla_dom"/>
</dbReference>
<name>A0A3B4A5W4_9GOBI</name>
<dbReference type="InterPro" id="IPR001881">
    <property type="entry name" value="EGF-like_Ca-bd_dom"/>
</dbReference>
<keyword evidence="11 19" id="KW-0720">Serine protease</keyword>
<dbReference type="Gene3D" id="2.10.25.10">
    <property type="entry name" value="Laminin"/>
    <property type="match status" value="2"/>
</dbReference>
<dbReference type="PRINTS" id="PR00722">
    <property type="entry name" value="CHYMOTRYPSIN"/>
</dbReference>
<dbReference type="GO" id="GO:0005509">
    <property type="term" value="F:calcium ion binding"/>
    <property type="evidence" value="ECO:0007669"/>
    <property type="project" value="InterPro"/>
</dbReference>
<evidence type="ECO:0000256" key="14">
    <source>
        <dbReference type="ARBA" id="ARBA00023136"/>
    </source>
</evidence>
<feature type="active site" description="Charge relay system" evidence="17">
    <location>
        <position position="217"/>
    </location>
</feature>
<dbReference type="InterPro" id="IPR009003">
    <property type="entry name" value="Peptidase_S1_PA"/>
</dbReference>
<feature type="active site" description="Charge relay system" evidence="17">
    <location>
        <position position="372"/>
    </location>
</feature>
<dbReference type="PANTHER" id="PTHR24278:SF34">
    <property type="entry name" value="COAGULATION FACTOR VII,-LIKE"/>
    <property type="match status" value="1"/>
</dbReference>
<evidence type="ECO:0000259" key="22">
    <source>
        <dbReference type="PROSITE" id="PS50240"/>
    </source>
</evidence>
<keyword evidence="6 19" id="KW-0645">Protease</keyword>
<evidence type="ECO:0000256" key="20">
    <source>
        <dbReference type="SAM" id="SignalP"/>
    </source>
</evidence>
<evidence type="ECO:0000256" key="1">
    <source>
        <dbReference type="ARBA" id="ARBA00004251"/>
    </source>
</evidence>
<dbReference type="InterPro" id="IPR001314">
    <property type="entry name" value="Peptidase_S1A"/>
</dbReference>
<evidence type="ECO:0000313" key="25">
    <source>
        <dbReference type="Proteomes" id="UP000261520"/>
    </source>
</evidence>
<feature type="active site" description="Charge relay system" evidence="17">
    <location>
        <position position="267"/>
    </location>
</feature>
<dbReference type="InterPro" id="IPR035972">
    <property type="entry name" value="GLA-like_dom_SF"/>
</dbReference>
<dbReference type="SMART" id="SM00179">
    <property type="entry name" value="EGF_CA"/>
    <property type="match status" value="1"/>
</dbReference>
<dbReference type="FunFam" id="2.10.25.10:FF:000391">
    <property type="entry name" value="Weary, isoform C"/>
    <property type="match status" value="1"/>
</dbReference>
<evidence type="ECO:0000256" key="19">
    <source>
        <dbReference type="RuleBase" id="RU363034"/>
    </source>
</evidence>
<dbReference type="InterPro" id="IPR001254">
    <property type="entry name" value="Trypsin_dom"/>
</dbReference>
<evidence type="ECO:0000256" key="7">
    <source>
        <dbReference type="ARBA" id="ARBA00022692"/>
    </source>
</evidence>
<keyword evidence="8 20" id="KW-0732">Signal</keyword>
<dbReference type="InterPro" id="IPR012224">
    <property type="entry name" value="Pept_S1A_FX"/>
</dbReference>
<dbReference type="PANTHER" id="PTHR24278">
    <property type="entry name" value="COAGULATION FACTOR"/>
    <property type="match status" value="1"/>
</dbReference>
<keyword evidence="12" id="KW-0106">Calcium</keyword>
<dbReference type="GO" id="GO:0007154">
    <property type="term" value="P:cell communication"/>
    <property type="evidence" value="ECO:0007669"/>
    <property type="project" value="UniProtKB-ARBA"/>
</dbReference>
<evidence type="ECO:0000259" key="23">
    <source>
        <dbReference type="PROSITE" id="PS50998"/>
    </source>
</evidence>
<dbReference type="PROSITE" id="PS00134">
    <property type="entry name" value="TRYPSIN_HIS"/>
    <property type="match status" value="1"/>
</dbReference>
<evidence type="ECO:0000256" key="17">
    <source>
        <dbReference type="PIRSR" id="PIRSR001143-1"/>
    </source>
</evidence>
<dbReference type="Pfam" id="PF00008">
    <property type="entry name" value="EGF"/>
    <property type="match status" value="1"/>
</dbReference>
<evidence type="ECO:0000256" key="8">
    <source>
        <dbReference type="ARBA" id="ARBA00022729"/>
    </source>
</evidence>
<dbReference type="CDD" id="cd00190">
    <property type="entry name" value="Tryp_SPc"/>
    <property type="match status" value="1"/>
</dbReference>
<feature type="chain" id="PRO_5017417777" description="Coagulation factor VII, like" evidence="20">
    <location>
        <begin position="20"/>
        <end position="422"/>
    </location>
</feature>
<evidence type="ECO:0000256" key="12">
    <source>
        <dbReference type="ARBA" id="ARBA00022837"/>
    </source>
</evidence>
<evidence type="ECO:0000259" key="21">
    <source>
        <dbReference type="PROSITE" id="PS50026"/>
    </source>
</evidence>
<evidence type="ECO:0008006" key="26">
    <source>
        <dbReference type="Google" id="ProtNLM"/>
    </source>
</evidence>
<dbReference type="Gene3D" id="4.10.740.10">
    <property type="entry name" value="Coagulation Factor IX"/>
    <property type="match status" value="1"/>
</dbReference>
<proteinExistence type="predicted"/>
<dbReference type="Proteomes" id="UP000261520">
    <property type="component" value="Unplaced"/>
</dbReference>
<evidence type="ECO:0000256" key="3">
    <source>
        <dbReference type="ARBA" id="ARBA00022475"/>
    </source>
</evidence>
<keyword evidence="14" id="KW-0472">Membrane</keyword>
<evidence type="ECO:0000256" key="4">
    <source>
        <dbReference type="ARBA" id="ARBA00022525"/>
    </source>
</evidence>
<keyword evidence="4" id="KW-0964">Secreted</keyword>
<dbReference type="GO" id="GO:0023052">
    <property type="term" value="P:signaling"/>
    <property type="evidence" value="ECO:0007669"/>
    <property type="project" value="UniProtKB-ARBA"/>
</dbReference>
<keyword evidence="3" id="KW-1003">Cell membrane</keyword>
<comment type="caution">
    <text evidence="18">Lacks conserved residue(s) required for the propagation of feature annotation.</text>
</comment>
<keyword evidence="13" id="KW-1133">Transmembrane helix</keyword>
<dbReference type="GO" id="GO:0005886">
    <property type="term" value="C:plasma membrane"/>
    <property type="evidence" value="ECO:0007669"/>
    <property type="project" value="UniProtKB-SubCell"/>
</dbReference>
<organism evidence="24 25">
    <name type="scientific">Periophthalmus magnuspinnatus</name>
    <dbReference type="NCBI Taxonomy" id="409849"/>
    <lineage>
        <taxon>Eukaryota</taxon>
        <taxon>Metazoa</taxon>
        <taxon>Chordata</taxon>
        <taxon>Craniata</taxon>
        <taxon>Vertebrata</taxon>
        <taxon>Euteleostomi</taxon>
        <taxon>Actinopterygii</taxon>
        <taxon>Neopterygii</taxon>
        <taxon>Teleostei</taxon>
        <taxon>Neoteleostei</taxon>
        <taxon>Acanthomorphata</taxon>
        <taxon>Gobiaria</taxon>
        <taxon>Gobiiformes</taxon>
        <taxon>Gobioidei</taxon>
        <taxon>Gobiidae</taxon>
        <taxon>Oxudercinae</taxon>
        <taxon>Periophthalmus</taxon>
    </lineage>
</organism>
<dbReference type="FunFam" id="4.10.740.10:FF:000001">
    <property type="entry name" value="vitamin K-dependent protein S"/>
    <property type="match status" value="1"/>
</dbReference>
<reference evidence="24" key="1">
    <citation type="submission" date="2025-08" db="UniProtKB">
        <authorList>
            <consortium name="Ensembl"/>
        </authorList>
    </citation>
    <scope>IDENTIFICATION</scope>
</reference>
<dbReference type="GO" id="GO:0006508">
    <property type="term" value="P:proteolysis"/>
    <property type="evidence" value="ECO:0007669"/>
    <property type="project" value="UniProtKB-KW"/>
</dbReference>
<accession>A0A3B4A5W4</accession>
<evidence type="ECO:0000256" key="9">
    <source>
        <dbReference type="ARBA" id="ARBA00022737"/>
    </source>
</evidence>
<dbReference type="AlphaFoldDB" id="A0A3B4A5W4"/>
<dbReference type="PRINTS" id="PR00001">
    <property type="entry name" value="GLABLOOD"/>
</dbReference>
<keyword evidence="9" id="KW-0677">Repeat</keyword>
<evidence type="ECO:0000256" key="2">
    <source>
        <dbReference type="ARBA" id="ARBA00004613"/>
    </source>
</evidence>
<keyword evidence="25" id="KW-1185">Reference proteome</keyword>
<dbReference type="InterPro" id="IPR018114">
    <property type="entry name" value="TRYPSIN_HIS"/>
</dbReference>
<dbReference type="SMART" id="SM00069">
    <property type="entry name" value="GLA"/>
    <property type="match status" value="1"/>
</dbReference>